<feature type="transmembrane region" description="Helical" evidence="1">
    <location>
        <begin position="9"/>
        <end position="30"/>
    </location>
</feature>
<gene>
    <name evidence="3" type="ORF">FXF49_11255</name>
</gene>
<feature type="transmembrane region" description="Helical" evidence="1">
    <location>
        <begin position="204"/>
        <end position="225"/>
    </location>
</feature>
<keyword evidence="1" id="KW-1133">Transmembrane helix</keyword>
<comment type="caution">
    <text evidence="3">The sequence shown here is derived from an EMBL/GenBank/DDBJ whole genome shotgun (WGS) entry which is preliminary data.</text>
</comment>
<dbReference type="InterPro" id="IPR000620">
    <property type="entry name" value="EamA_dom"/>
</dbReference>
<reference evidence="3 4" key="1">
    <citation type="submission" date="2019-08" db="EMBL/GenBank/DDBJ databases">
        <title>Genomic characterization of a novel candidate phylum (ARYD3) from a high temperature, high salinity tertiary oil reservoir in north central Oklahoma, USA.</title>
        <authorList>
            <person name="Youssef N.H."/>
            <person name="Yadav A."/>
            <person name="Elshahed M.S."/>
        </authorList>
    </citation>
    <scope>NUCLEOTIDE SEQUENCE [LARGE SCALE GENOMIC DNA]</scope>
    <source>
        <strain evidence="3">ARYD1</strain>
    </source>
</reference>
<evidence type="ECO:0000256" key="1">
    <source>
        <dbReference type="SAM" id="Phobius"/>
    </source>
</evidence>
<evidence type="ECO:0000313" key="3">
    <source>
        <dbReference type="EMBL" id="TYB32487.1"/>
    </source>
</evidence>
<dbReference type="Proteomes" id="UP000323337">
    <property type="component" value="Unassembled WGS sequence"/>
</dbReference>
<evidence type="ECO:0000259" key="2">
    <source>
        <dbReference type="Pfam" id="PF00892"/>
    </source>
</evidence>
<accession>A0A5D0MFN9</accession>
<feature type="transmembrane region" description="Helical" evidence="1">
    <location>
        <begin position="180"/>
        <end position="198"/>
    </location>
</feature>
<feature type="domain" description="EamA" evidence="2">
    <location>
        <begin position="7"/>
        <end position="139"/>
    </location>
</feature>
<organism evidence="3 4">
    <name type="scientific">Flexistipes sinusarabici</name>
    <dbReference type="NCBI Taxonomy" id="2352"/>
    <lineage>
        <taxon>Bacteria</taxon>
        <taxon>Pseudomonadati</taxon>
        <taxon>Deferribacterota</taxon>
        <taxon>Deferribacteres</taxon>
        <taxon>Deferribacterales</taxon>
        <taxon>Flexistipitaceae</taxon>
        <taxon>Flexistipes</taxon>
    </lineage>
</organism>
<keyword evidence="1" id="KW-0472">Membrane</keyword>
<dbReference type="Pfam" id="PF00892">
    <property type="entry name" value="EamA"/>
    <property type="match status" value="2"/>
</dbReference>
<dbReference type="InterPro" id="IPR037185">
    <property type="entry name" value="EmrE-like"/>
</dbReference>
<dbReference type="PANTHER" id="PTHR22911">
    <property type="entry name" value="ACYL-MALONYL CONDENSING ENZYME-RELATED"/>
    <property type="match status" value="1"/>
</dbReference>
<protein>
    <submittedName>
        <fullName evidence="3">EamA family transporter</fullName>
    </submittedName>
</protein>
<dbReference type="RefSeq" id="WP_303702000.1">
    <property type="nucleotide sequence ID" value="NZ_VSIV01000342.1"/>
</dbReference>
<proteinExistence type="predicted"/>
<feature type="domain" description="EamA" evidence="2">
    <location>
        <begin position="149"/>
        <end position="275"/>
    </location>
</feature>
<dbReference type="EMBL" id="VSIV01000342">
    <property type="protein sequence ID" value="TYB32487.1"/>
    <property type="molecule type" value="Genomic_DNA"/>
</dbReference>
<dbReference type="GO" id="GO:0016020">
    <property type="term" value="C:membrane"/>
    <property type="evidence" value="ECO:0007669"/>
    <property type="project" value="InterPro"/>
</dbReference>
<dbReference type="SUPFAM" id="SSF103481">
    <property type="entry name" value="Multidrug resistance efflux transporter EmrE"/>
    <property type="match status" value="2"/>
</dbReference>
<evidence type="ECO:0000313" key="4">
    <source>
        <dbReference type="Proteomes" id="UP000323337"/>
    </source>
</evidence>
<feature type="transmembrane region" description="Helical" evidence="1">
    <location>
        <begin position="36"/>
        <end position="55"/>
    </location>
</feature>
<sequence length="292" mass="32216">MDNLKAKGIILAATGVFIISFDALLVRIAYTNVWNIIFWRGIFMGISLTAFLIFRDGFNRLLDFRNNWFKTLLSSAIFVVSGAGFVLSVENTTVANTVVILSMAPLFAALFTRIFLGEPVKSKTWIAMIVSLIGVIIIFQDSLGSLNLKGDIIAVITAASMGLNLTFLRKNPELKRTPIVCISGFMLGFAFLPLAAPFEMGVNSYIVLGIMGLFQMPMAMIFMASATRYITSPEASMFQLIESVLGPVWVWLAIGEKPSEATFIGGAIILLTLFIHSYTELKRRKSKQNTLQ</sequence>
<name>A0A5D0MFN9_FLESI</name>
<feature type="transmembrane region" description="Helical" evidence="1">
    <location>
        <begin position="67"/>
        <end position="87"/>
    </location>
</feature>
<keyword evidence="1" id="KW-0812">Transmembrane</keyword>
<dbReference type="PANTHER" id="PTHR22911:SF135">
    <property type="entry name" value="BLR4310 PROTEIN"/>
    <property type="match status" value="1"/>
</dbReference>
<feature type="transmembrane region" description="Helical" evidence="1">
    <location>
        <begin position="124"/>
        <end position="140"/>
    </location>
</feature>
<dbReference type="AlphaFoldDB" id="A0A5D0MFN9"/>
<feature type="transmembrane region" description="Helical" evidence="1">
    <location>
        <begin position="261"/>
        <end position="279"/>
    </location>
</feature>
<feature type="transmembrane region" description="Helical" evidence="1">
    <location>
        <begin position="93"/>
        <end position="112"/>
    </location>
</feature>